<organism evidence="1">
    <name type="scientific">marine sediment metagenome</name>
    <dbReference type="NCBI Taxonomy" id="412755"/>
    <lineage>
        <taxon>unclassified sequences</taxon>
        <taxon>metagenomes</taxon>
        <taxon>ecological metagenomes</taxon>
    </lineage>
</organism>
<feature type="non-terminal residue" evidence="1">
    <location>
        <position position="1"/>
    </location>
</feature>
<reference evidence="1" key="1">
    <citation type="journal article" date="2014" name="Front. Microbiol.">
        <title>High frequency of phylogenetically diverse reductive dehalogenase-homologous genes in deep subseafloor sedimentary metagenomes.</title>
        <authorList>
            <person name="Kawai M."/>
            <person name="Futagami T."/>
            <person name="Toyoda A."/>
            <person name="Takaki Y."/>
            <person name="Nishi S."/>
            <person name="Hori S."/>
            <person name="Arai W."/>
            <person name="Tsubouchi T."/>
            <person name="Morono Y."/>
            <person name="Uchiyama I."/>
            <person name="Ito T."/>
            <person name="Fujiyama A."/>
            <person name="Inagaki F."/>
            <person name="Takami H."/>
        </authorList>
    </citation>
    <scope>NUCLEOTIDE SEQUENCE</scope>
    <source>
        <strain evidence="1">Expedition CK06-06</strain>
    </source>
</reference>
<proteinExistence type="predicted"/>
<sequence>GQEILSITLHAFLSPPPLDVIFLWRRINYYNGQVAKSKRLL</sequence>
<gene>
    <name evidence="1" type="ORF">S12H4_52931</name>
</gene>
<comment type="caution">
    <text evidence="1">The sequence shown here is derived from an EMBL/GenBank/DDBJ whole genome shotgun (WGS) entry which is preliminary data.</text>
</comment>
<dbReference type="EMBL" id="BARW01033638">
    <property type="protein sequence ID" value="GAJ11906.1"/>
    <property type="molecule type" value="Genomic_DNA"/>
</dbReference>
<evidence type="ECO:0000313" key="1">
    <source>
        <dbReference type="EMBL" id="GAJ11906.1"/>
    </source>
</evidence>
<dbReference type="AlphaFoldDB" id="X1VDB7"/>
<name>X1VDB7_9ZZZZ</name>
<accession>X1VDB7</accession>
<protein>
    <submittedName>
        <fullName evidence="1">Uncharacterized protein</fullName>
    </submittedName>
</protein>